<comment type="caution">
    <text evidence="5">The sequence shown here is derived from an EMBL/GenBank/DDBJ whole genome shotgun (WGS) entry which is preliminary data.</text>
</comment>
<keyword evidence="6" id="KW-1185">Reference proteome</keyword>
<evidence type="ECO:0000256" key="2">
    <source>
        <dbReference type="ARBA" id="ARBA00023054"/>
    </source>
</evidence>
<accession>A0A8K0D1B9</accession>
<dbReference type="AlphaFoldDB" id="A0A8K0D1B9"/>
<feature type="compositionally biased region" description="Basic and acidic residues" evidence="3">
    <location>
        <begin position="188"/>
        <end position="224"/>
    </location>
</feature>
<dbReference type="EMBL" id="VTPC01004056">
    <property type="protein sequence ID" value="KAF2897563.1"/>
    <property type="molecule type" value="Genomic_DNA"/>
</dbReference>
<dbReference type="Proteomes" id="UP000801492">
    <property type="component" value="Unassembled WGS sequence"/>
</dbReference>
<name>A0A8K0D1B9_IGNLU</name>
<gene>
    <name evidence="5" type="ORF">ILUMI_08612</name>
</gene>
<dbReference type="PANTHER" id="PTHR31938:SF4">
    <property type="entry name" value="NUCLEAR SPECKLE SPLICING REGULATORY PROTEIN 1"/>
    <property type="match status" value="1"/>
</dbReference>
<feature type="compositionally biased region" description="Basic and acidic residues" evidence="3">
    <location>
        <begin position="281"/>
        <end position="334"/>
    </location>
</feature>
<evidence type="ECO:0000313" key="6">
    <source>
        <dbReference type="Proteomes" id="UP000801492"/>
    </source>
</evidence>
<dbReference type="InterPro" id="IPR018612">
    <property type="entry name" value="NSRP1_N"/>
</dbReference>
<sequence>MSKQYGLIVPNKNKSLHPMGVVRPTSVFGDDSDSDSGSAKPTGLKTALKRQDRLLQEKAVEEDPTVYQYDELYDEMDAKRKESKLSRKDLDKKPKYINKLLATAERRKRENERRIERQVQKEREAEGEEFKDKESFVTSAYRAKLEELKKLDEEEQREEYLEAIGDVKKQGNLDGFYRHLYDQKVLYEDKINAEEEEEKRKLEIKEESEGEKTDEAENKDDKTNNRVNQRKRKYRKRDESSESEPNSPQREVERNLQHLPSNIDADSDFSIDSSDTDEEGEAKKTKEDEEGKDEKNVVNKEIVETKPGDKNEQKTENIDDTKGNDKKEEKEEVKVVKPKINIWKKRTVDAVFDEALKRYFERKALREAGTYVRPTL</sequence>
<evidence type="ECO:0000259" key="4">
    <source>
        <dbReference type="Pfam" id="PF09745"/>
    </source>
</evidence>
<feature type="compositionally biased region" description="Acidic residues" evidence="3">
    <location>
        <begin position="265"/>
        <end position="280"/>
    </location>
</feature>
<dbReference type="Pfam" id="PF09745">
    <property type="entry name" value="NSRP1_N"/>
    <property type="match status" value="1"/>
</dbReference>
<evidence type="ECO:0000313" key="5">
    <source>
        <dbReference type="EMBL" id="KAF2897563.1"/>
    </source>
</evidence>
<feature type="region of interest" description="Disordered" evidence="3">
    <location>
        <begin position="1"/>
        <end position="50"/>
    </location>
</feature>
<proteinExistence type="inferred from homology"/>
<dbReference type="PANTHER" id="PTHR31938">
    <property type="entry name" value="NUCLEAR SPECKLE SPLICING REGULATORY PROTEIN 1"/>
    <property type="match status" value="1"/>
</dbReference>
<dbReference type="OrthoDB" id="446635at2759"/>
<dbReference type="InterPro" id="IPR042816">
    <property type="entry name" value="Nsrp1"/>
</dbReference>
<keyword evidence="2" id="KW-0175">Coiled coil</keyword>
<feature type="region of interest" description="Disordered" evidence="3">
    <location>
        <begin position="188"/>
        <end position="334"/>
    </location>
</feature>
<dbReference type="GO" id="GO:0000381">
    <property type="term" value="P:regulation of alternative mRNA splicing, via spliceosome"/>
    <property type="evidence" value="ECO:0007669"/>
    <property type="project" value="InterPro"/>
</dbReference>
<feature type="domain" description="Nuclear speckle splicing regulatory protein 1 N-terminal" evidence="4">
    <location>
        <begin position="56"/>
        <end position="170"/>
    </location>
</feature>
<organism evidence="5 6">
    <name type="scientific">Ignelater luminosus</name>
    <name type="common">Cucubano</name>
    <name type="synonym">Pyrophorus luminosus</name>
    <dbReference type="NCBI Taxonomy" id="2038154"/>
    <lineage>
        <taxon>Eukaryota</taxon>
        <taxon>Metazoa</taxon>
        <taxon>Ecdysozoa</taxon>
        <taxon>Arthropoda</taxon>
        <taxon>Hexapoda</taxon>
        <taxon>Insecta</taxon>
        <taxon>Pterygota</taxon>
        <taxon>Neoptera</taxon>
        <taxon>Endopterygota</taxon>
        <taxon>Coleoptera</taxon>
        <taxon>Polyphaga</taxon>
        <taxon>Elateriformia</taxon>
        <taxon>Elateroidea</taxon>
        <taxon>Elateridae</taxon>
        <taxon>Agrypninae</taxon>
        <taxon>Pyrophorini</taxon>
        <taxon>Ignelater</taxon>
    </lineage>
</organism>
<reference evidence="5" key="1">
    <citation type="submission" date="2019-08" db="EMBL/GenBank/DDBJ databases">
        <title>The genome of the North American firefly Photinus pyralis.</title>
        <authorList>
            <consortium name="Photinus pyralis genome working group"/>
            <person name="Fallon T.R."/>
            <person name="Sander Lower S.E."/>
            <person name="Weng J.-K."/>
        </authorList>
    </citation>
    <scope>NUCLEOTIDE SEQUENCE</scope>
    <source>
        <strain evidence="5">TRF0915ILg1</strain>
        <tissue evidence="5">Whole body</tissue>
    </source>
</reference>
<protein>
    <recommendedName>
        <fullName evidence="4">Nuclear speckle splicing regulatory protein 1 N-terminal domain-containing protein</fullName>
    </recommendedName>
</protein>
<evidence type="ECO:0000256" key="3">
    <source>
        <dbReference type="SAM" id="MobiDB-lite"/>
    </source>
</evidence>
<comment type="similarity">
    <text evidence="1">Belongs to the NSRP1 family.</text>
</comment>
<evidence type="ECO:0000256" key="1">
    <source>
        <dbReference type="ARBA" id="ARBA00010126"/>
    </source>
</evidence>
<feature type="region of interest" description="Disordered" evidence="3">
    <location>
        <begin position="107"/>
        <end position="133"/>
    </location>
</feature>